<evidence type="ECO:0000313" key="3">
    <source>
        <dbReference type="Proteomes" id="UP000011618"/>
    </source>
</evidence>
<organism evidence="2 3">
    <name type="scientific">Natrinema pallidum DSM 3751</name>
    <dbReference type="NCBI Taxonomy" id="1227495"/>
    <lineage>
        <taxon>Archaea</taxon>
        <taxon>Methanobacteriati</taxon>
        <taxon>Methanobacteriota</taxon>
        <taxon>Stenosarchaea group</taxon>
        <taxon>Halobacteria</taxon>
        <taxon>Halobacteriales</taxon>
        <taxon>Natrialbaceae</taxon>
        <taxon>Natrinema</taxon>
    </lineage>
</organism>
<gene>
    <name evidence="2" type="ORF">C487_17570</name>
</gene>
<comment type="caution">
    <text evidence="2">The sequence shown here is derived from an EMBL/GenBank/DDBJ whole genome shotgun (WGS) entry which is preliminary data.</text>
</comment>
<name>L9YGL2_9EURY</name>
<evidence type="ECO:0000256" key="1">
    <source>
        <dbReference type="SAM" id="MobiDB-lite"/>
    </source>
</evidence>
<dbReference type="EMBL" id="AOII01000099">
    <property type="protein sequence ID" value="ELY73234.1"/>
    <property type="molecule type" value="Genomic_DNA"/>
</dbReference>
<reference evidence="2 3" key="1">
    <citation type="journal article" date="2014" name="PLoS Genet.">
        <title>Phylogenetically driven sequencing of extremely halophilic archaea reveals strategies for static and dynamic osmo-response.</title>
        <authorList>
            <person name="Becker E.A."/>
            <person name="Seitzer P.M."/>
            <person name="Tritt A."/>
            <person name="Larsen D."/>
            <person name="Krusor M."/>
            <person name="Yao A.I."/>
            <person name="Wu D."/>
            <person name="Madern D."/>
            <person name="Eisen J.A."/>
            <person name="Darling A.E."/>
            <person name="Facciotti M.T."/>
        </authorList>
    </citation>
    <scope>NUCLEOTIDE SEQUENCE [LARGE SCALE GENOMIC DNA]</scope>
    <source>
        <strain evidence="2 3">DSM 3751</strain>
    </source>
</reference>
<dbReference type="PATRIC" id="fig|1227495.3.peg.3516"/>
<proteinExistence type="predicted"/>
<dbReference type="RefSeq" id="WP_006187055.1">
    <property type="nucleotide sequence ID" value="NZ_AOII01000099.1"/>
</dbReference>
<evidence type="ECO:0000313" key="2">
    <source>
        <dbReference type="EMBL" id="ELY73234.1"/>
    </source>
</evidence>
<accession>L9YGL2</accession>
<feature type="compositionally biased region" description="Basic and acidic residues" evidence="1">
    <location>
        <begin position="105"/>
        <end position="124"/>
    </location>
</feature>
<dbReference type="Proteomes" id="UP000011618">
    <property type="component" value="Unassembled WGS sequence"/>
</dbReference>
<sequence length="278" mass="32074">MTTKSLEHETKIVWEIDPTEVEYVREHWFQTGTRTRPIPMQRDDYTRCGYAVLEADAPKAHSPHVFNRRGFYLKDSDRHLSDDVDVFQYQSPAEGVDPLTVRPGQRGEKTSRTDDDRENAPPRDTLEAENIVLNLDGNDPVPESGREHEIPFVTTQHERFDAYEQFNDQMKPALLVRQIRLRTWSYIEIQMPYGESAASEHDHLRLTEAAIEEANRVIDSYEDKSRDSGFGYMGAPSVSDSDYISLPHMRPKAAMDLASELYPIVMDDSNLEFHKENL</sequence>
<feature type="region of interest" description="Disordered" evidence="1">
    <location>
        <begin position="89"/>
        <end position="124"/>
    </location>
</feature>
<protein>
    <submittedName>
        <fullName evidence="2">Uncharacterized protein</fullName>
    </submittedName>
</protein>
<dbReference type="Pfam" id="PF19472">
    <property type="entry name" value="DUF6009"/>
    <property type="match status" value="1"/>
</dbReference>
<dbReference type="InterPro" id="IPR046051">
    <property type="entry name" value="DUF6009"/>
</dbReference>
<dbReference type="AlphaFoldDB" id="L9YGL2"/>